<evidence type="ECO:0000256" key="5">
    <source>
        <dbReference type="ARBA" id="ARBA00023163"/>
    </source>
</evidence>
<feature type="domain" description="HTH gntR-type" evidence="6">
    <location>
        <begin position="13"/>
        <end position="81"/>
    </location>
</feature>
<evidence type="ECO:0000256" key="4">
    <source>
        <dbReference type="ARBA" id="ARBA00023125"/>
    </source>
</evidence>
<evidence type="ECO:0000256" key="3">
    <source>
        <dbReference type="ARBA" id="ARBA00023015"/>
    </source>
</evidence>
<comment type="similarity">
    <text evidence="1">In the C-terminal section; belongs to the class-I pyridoxal-phosphate-dependent aminotransferase family.</text>
</comment>
<dbReference type="Gene3D" id="3.40.640.10">
    <property type="entry name" value="Type I PLP-dependent aspartate aminotransferase-like (Major domain)"/>
    <property type="match status" value="1"/>
</dbReference>
<reference evidence="7 8" key="1">
    <citation type="submission" date="2017-12" db="EMBL/GenBank/DDBJ databases">
        <title>Genome sequence of the active heterotrophic nitrifier-denitrifier, Cupriavidus pauculus UM1.</title>
        <authorList>
            <person name="Putonti C."/>
            <person name="Castignetti D."/>
        </authorList>
    </citation>
    <scope>NUCLEOTIDE SEQUENCE [LARGE SCALE GENOMIC DNA]</scope>
    <source>
        <strain evidence="7 8">UM1</strain>
    </source>
</reference>
<dbReference type="AlphaFoldDB" id="A0A2N5CB60"/>
<evidence type="ECO:0000313" key="8">
    <source>
        <dbReference type="Proteomes" id="UP000234341"/>
    </source>
</evidence>
<dbReference type="SMART" id="SM00345">
    <property type="entry name" value="HTH_GNTR"/>
    <property type="match status" value="1"/>
</dbReference>
<keyword evidence="5" id="KW-0804">Transcription</keyword>
<dbReference type="GO" id="GO:0003700">
    <property type="term" value="F:DNA-binding transcription factor activity"/>
    <property type="evidence" value="ECO:0007669"/>
    <property type="project" value="InterPro"/>
</dbReference>
<keyword evidence="7" id="KW-0808">Transferase</keyword>
<dbReference type="Proteomes" id="UP000234341">
    <property type="component" value="Unassembled WGS sequence"/>
</dbReference>
<evidence type="ECO:0000256" key="2">
    <source>
        <dbReference type="ARBA" id="ARBA00022898"/>
    </source>
</evidence>
<dbReference type="InterPro" id="IPR036390">
    <property type="entry name" value="WH_DNA-bd_sf"/>
</dbReference>
<keyword evidence="3" id="KW-0805">Transcription regulation</keyword>
<dbReference type="PANTHER" id="PTHR46577:SF1">
    <property type="entry name" value="HTH-TYPE TRANSCRIPTIONAL REGULATORY PROTEIN GABR"/>
    <property type="match status" value="1"/>
</dbReference>
<evidence type="ECO:0000313" key="7">
    <source>
        <dbReference type="EMBL" id="PLP99470.1"/>
    </source>
</evidence>
<organism evidence="7 8">
    <name type="scientific">Cupriavidus pauculus</name>
    <dbReference type="NCBI Taxonomy" id="82633"/>
    <lineage>
        <taxon>Bacteria</taxon>
        <taxon>Pseudomonadati</taxon>
        <taxon>Pseudomonadota</taxon>
        <taxon>Betaproteobacteria</taxon>
        <taxon>Burkholderiales</taxon>
        <taxon>Burkholderiaceae</taxon>
        <taxon>Cupriavidus</taxon>
    </lineage>
</organism>
<dbReference type="SUPFAM" id="SSF53383">
    <property type="entry name" value="PLP-dependent transferases"/>
    <property type="match status" value="1"/>
</dbReference>
<evidence type="ECO:0000259" key="6">
    <source>
        <dbReference type="PROSITE" id="PS50949"/>
    </source>
</evidence>
<dbReference type="PANTHER" id="PTHR46577">
    <property type="entry name" value="HTH-TYPE TRANSCRIPTIONAL REGULATORY PROTEIN GABR"/>
    <property type="match status" value="1"/>
</dbReference>
<dbReference type="CDD" id="cd00609">
    <property type="entry name" value="AAT_like"/>
    <property type="match status" value="1"/>
</dbReference>
<dbReference type="Gene3D" id="1.10.10.10">
    <property type="entry name" value="Winged helix-like DNA-binding domain superfamily/Winged helix DNA-binding domain"/>
    <property type="match status" value="1"/>
</dbReference>
<keyword evidence="2" id="KW-0663">Pyridoxal phosphate</keyword>
<keyword evidence="7" id="KW-0032">Aminotransferase</keyword>
<dbReference type="CDD" id="cd07377">
    <property type="entry name" value="WHTH_GntR"/>
    <property type="match status" value="1"/>
</dbReference>
<dbReference type="EMBL" id="PJRP01000007">
    <property type="protein sequence ID" value="PLP99470.1"/>
    <property type="molecule type" value="Genomic_DNA"/>
</dbReference>
<dbReference type="SUPFAM" id="SSF46785">
    <property type="entry name" value="Winged helix' DNA-binding domain"/>
    <property type="match status" value="1"/>
</dbReference>
<dbReference type="Pfam" id="PF00392">
    <property type="entry name" value="GntR"/>
    <property type="match status" value="1"/>
</dbReference>
<dbReference type="PROSITE" id="PS50949">
    <property type="entry name" value="HTH_GNTR"/>
    <property type="match status" value="1"/>
</dbReference>
<dbReference type="GO" id="GO:0003677">
    <property type="term" value="F:DNA binding"/>
    <property type="evidence" value="ECO:0007669"/>
    <property type="project" value="UniProtKB-KW"/>
</dbReference>
<comment type="caution">
    <text evidence="7">The sequence shown here is derived from an EMBL/GenBank/DDBJ whole genome shotgun (WGS) entry which is preliminary data.</text>
</comment>
<sequence length="481" mass="53247">MTTSPAKLRAHALPLHEQIYIRIRTLIEQGHLKNGQRLPSLRSYSTELGVARGTVEVAYDRLLGDGFLVTRGSAGTFVAEQPNPVVTLSQRRSTETMPRPVWREHGNAFVELHGALPSPLQLGLPALDKFPRKLWTRLMTSQARSIDALTKPPSAGYWPLREALAAYLLRSRGIDARAEQVFVLPAYTASLAMIADALRLAGEIAWVEHPGYPPAAHALGTLGMPLRHVPVDDNGIDVRYGIQHYPDARLVVVTPSHQCPTGAELSLDRRTALLAWAASRDAWIVEDDYDGEYRYRGHPLPALRSLDASDRVFYCGTLSKVLYPGLRLSYTVVPLSQVQTIESACQRALHGGCPEFLQAVAATFISEGHFARHIKRMRTLYAQRRAMLATALIPYEGHGFEVRLQEGGMHLLVDVADGLDDVFMARRARKAGFGIQSLTDWRQGEPGRRALMMGFTNLTSQSEADRVVADLMEVLLSPLNP</sequence>
<evidence type="ECO:0000256" key="1">
    <source>
        <dbReference type="ARBA" id="ARBA00005384"/>
    </source>
</evidence>
<protein>
    <submittedName>
        <fullName evidence="7">PLP-dependent aminotransferase family protein</fullName>
    </submittedName>
</protein>
<dbReference type="InterPro" id="IPR051446">
    <property type="entry name" value="HTH_trans_reg/aminotransferase"/>
</dbReference>
<dbReference type="RefSeq" id="WP_101682614.1">
    <property type="nucleotide sequence ID" value="NZ_PJRP01000007.1"/>
</dbReference>
<dbReference type="OrthoDB" id="9804020at2"/>
<dbReference type="InterPro" id="IPR004839">
    <property type="entry name" value="Aminotransferase_I/II_large"/>
</dbReference>
<dbReference type="GO" id="GO:0008483">
    <property type="term" value="F:transaminase activity"/>
    <property type="evidence" value="ECO:0007669"/>
    <property type="project" value="UniProtKB-KW"/>
</dbReference>
<keyword evidence="4" id="KW-0238">DNA-binding</keyword>
<dbReference type="InterPro" id="IPR036388">
    <property type="entry name" value="WH-like_DNA-bd_sf"/>
</dbReference>
<dbReference type="InterPro" id="IPR015421">
    <property type="entry name" value="PyrdxlP-dep_Trfase_major"/>
</dbReference>
<proteinExistence type="inferred from homology"/>
<accession>A0A2N5CB60</accession>
<gene>
    <name evidence="7" type="ORF">CYJ10_16760</name>
</gene>
<name>A0A2N5CB60_9BURK</name>
<dbReference type="Pfam" id="PF00155">
    <property type="entry name" value="Aminotran_1_2"/>
    <property type="match status" value="1"/>
</dbReference>
<dbReference type="InterPro" id="IPR015424">
    <property type="entry name" value="PyrdxlP-dep_Trfase"/>
</dbReference>
<dbReference type="InterPro" id="IPR000524">
    <property type="entry name" value="Tscrpt_reg_HTH_GntR"/>
</dbReference>
<dbReference type="GO" id="GO:0030170">
    <property type="term" value="F:pyridoxal phosphate binding"/>
    <property type="evidence" value="ECO:0007669"/>
    <property type="project" value="InterPro"/>
</dbReference>